<dbReference type="PROSITE" id="PS51186">
    <property type="entry name" value="GNAT"/>
    <property type="match status" value="1"/>
</dbReference>
<accession>A0A2S5DAJ4</accession>
<evidence type="ECO:0000256" key="2">
    <source>
        <dbReference type="ARBA" id="ARBA00023315"/>
    </source>
</evidence>
<dbReference type="Proteomes" id="UP000237082">
    <property type="component" value="Unassembled WGS sequence"/>
</dbReference>
<dbReference type="AlphaFoldDB" id="A0A2S5DAJ4"/>
<feature type="domain" description="N-acetyltransferase" evidence="3">
    <location>
        <begin position="3"/>
        <end position="151"/>
    </location>
</feature>
<dbReference type="InterPro" id="IPR050832">
    <property type="entry name" value="Bact_Acetyltransf"/>
</dbReference>
<organism evidence="4 5">
    <name type="scientific">Chromobacterium alticapitis</name>
    <dbReference type="NCBI Taxonomy" id="2073169"/>
    <lineage>
        <taxon>Bacteria</taxon>
        <taxon>Pseudomonadati</taxon>
        <taxon>Pseudomonadota</taxon>
        <taxon>Betaproteobacteria</taxon>
        <taxon>Neisseriales</taxon>
        <taxon>Chromobacteriaceae</taxon>
        <taxon>Chromobacterium</taxon>
    </lineage>
</organism>
<protein>
    <submittedName>
        <fullName evidence="4">GNAT family N-acetyltransferase</fullName>
    </submittedName>
</protein>
<dbReference type="InterPro" id="IPR000182">
    <property type="entry name" value="GNAT_dom"/>
</dbReference>
<evidence type="ECO:0000313" key="5">
    <source>
        <dbReference type="Proteomes" id="UP000237082"/>
    </source>
</evidence>
<sequence>MTQQIVQATPESVDDWLPLFSAYLDFYQVAQSREHCRDYLRQRLSQRQALVFVAGDADGPNGFVLLYPGYSSLSLQPCWILNDLFVSPKARGRGVAGQLIERAQRHMRELGGGELMLQTAHDNLTAQRLYESLGFALDREFRVYYWNSERS</sequence>
<dbReference type="Gene3D" id="3.40.630.30">
    <property type="match status" value="1"/>
</dbReference>
<dbReference type="CDD" id="cd04301">
    <property type="entry name" value="NAT_SF"/>
    <property type="match status" value="1"/>
</dbReference>
<dbReference type="EMBL" id="PQWB01000175">
    <property type="protein sequence ID" value="POZ60099.1"/>
    <property type="molecule type" value="Genomic_DNA"/>
</dbReference>
<dbReference type="Pfam" id="PF00583">
    <property type="entry name" value="Acetyltransf_1"/>
    <property type="match status" value="1"/>
</dbReference>
<dbReference type="OrthoDB" id="9792929at2"/>
<keyword evidence="5" id="KW-1185">Reference proteome</keyword>
<reference evidence="5" key="1">
    <citation type="submission" date="2018-02" db="EMBL/GenBank/DDBJ databases">
        <authorList>
            <person name="O'Hara-Hanley K."/>
            <person name="Soby S."/>
        </authorList>
    </citation>
    <scope>NUCLEOTIDE SEQUENCE [LARGE SCALE GENOMIC DNA]</scope>
    <source>
        <strain evidence="5">MWU14-2602</strain>
    </source>
</reference>
<name>A0A2S5DAJ4_9NEIS</name>
<dbReference type="GO" id="GO:0016747">
    <property type="term" value="F:acyltransferase activity, transferring groups other than amino-acyl groups"/>
    <property type="evidence" value="ECO:0007669"/>
    <property type="project" value="InterPro"/>
</dbReference>
<evidence type="ECO:0000259" key="3">
    <source>
        <dbReference type="PROSITE" id="PS51186"/>
    </source>
</evidence>
<dbReference type="RefSeq" id="WP_103904469.1">
    <property type="nucleotide sequence ID" value="NZ_PQWB01000175.1"/>
</dbReference>
<dbReference type="InterPro" id="IPR016181">
    <property type="entry name" value="Acyl_CoA_acyltransferase"/>
</dbReference>
<comment type="caution">
    <text evidence="4">The sequence shown here is derived from an EMBL/GenBank/DDBJ whole genome shotgun (WGS) entry which is preliminary data.</text>
</comment>
<evidence type="ECO:0000256" key="1">
    <source>
        <dbReference type="ARBA" id="ARBA00022679"/>
    </source>
</evidence>
<dbReference type="SUPFAM" id="SSF55729">
    <property type="entry name" value="Acyl-CoA N-acyltransferases (Nat)"/>
    <property type="match status" value="1"/>
</dbReference>
<gene>
    <name evidence="4" type="ORF">C2I19_20690</name>
</gene>
<evidence type="ECO:0000313" key="4">
    <source>
        <dbReference type="EMBL" id="POZ60099.1"/>
    </source>
</evidence>
<keyword evidence="2" id="KW-0012">Acyltransferase</keyword>
<keyword evidence="1 4" id="KW-0808">Transferase</keyword>
<proteinExistence type="predicted"/>
<dbReference type="PANTHER" id="PTHR43877:SF2">
    <property type="entry name" value="AMINOALKYLPHOSPHONATE N-ACETYLTRANSFERASE-RELATED"/>
    <property type="match status" value="1"/>
</dbReference>
<dbReference type="PANTHER" id="PTHR43877">
    <property type="entry name" value="AMINOALKYLPHOSPHONATE N-ACETYLTRANSFERASE-RELATED-RELATED"/>
    <property type="match status" value="1"/>
</dbReference>